<reference evidence="1 2" key="1">
    <citation type="submission" date="2017-05" db="EMBL/GenBank/DDBJ databases">
        <authorList>
            <person name="Varghese N."/>
            <person name="Submissions S."/>
        </authorList>
    </citation>
    <scope>NUCLEOTIDE SEQUENCE [LARGE SCALE GENOMIC DNA]</scope>
    <source>
        <strain evidence="1 2">DSM 29734</strain>
    </source>
</reference>
<protein>
    <recommendedName>
        <fullName evidence="3">Phage tail assembly chaperone</fullName>
    </recommendedName>
</protein>
<proteinExistence type="predicted"/>
<name>A0ABY1NKH3_9RHOB</name>
<gene>
    <name evidence="1" type="ORF">SAMN06265373_102260</name>
</gene>
<keyword evidence="2" id="KW-1185">Reference proteome</keyword>
<sequence length="67" mass="7535">MAAFDWSELLTAGVQQLGLKPHEFWQLTPAELVLMLGPNRENGYLARPELERLMTAFPDTKGEPNHG</sequence>
<dbReference type="RefSeq" id="WP_283425015.1">
    <property type="nucleotide sequence ID" value="NZ_FXTY01000002.1"/>
</dbReference>
<evidence type="ECO:0008006" key="3">
    <source>
        <dbReference type="Google" id="ProtNLM"/>
    </source>
</evidence>
<organism evidence="1 2">
    <name type="scientific">Shimia sagamensis</name>
    <dbReference type="NCBI Taxonomy" id="1566352"/>
    <lineage>
        <taxon>Bacteria</taxon>
        <taxon>Pseudomonadati</taxon>
        <taxon>Pseudomonadota</taxon>
        <taxon>Alphaproteobacteria</taxon>
        <taxon>Rhodobacterales</taxon>
        <taxon>Roseobacteraceae</taxon>
    </lineage>
</organism>
<evidence type="ECO:0000313" key="2">
    <source>
        <dbReference type="Proteomes" id="UP001157961"/>
    </source>
</evidence>
<dbReference type="NCBIfam" id="TIGR02216">
    <property type="entry name" value="phage_TIGR02216"/>
    <property type="match status" value="1"/>
</dbReference>
<dbReference type="Proteomes" id="UP001157961">
    <property type="component" value="Unassembled WGS sequence"/>
</dbReference>
<evidence type="ECO:0000313" key="1">
    <source>
        <dbReference type="EMBL" id="SMP11394.1"/>
    </source>
</evidence>
<accession>A0ABY1NKH3</accession>
<dbReference type="Pfam" id="PF09550">
    <property type="entry name" value="Phage_TAC_6"/>
    <property type="match status" value="1"/>
</dbReference>
<dbReference type="InterPro" id="IPR019056">
    <property type="entry name" value="Phage_TAC_6"/>
</dbReference>
<dbReference type="InterPro" id="IPR011739">
    <property type="entry name" value="GTA_rcc01693"/>
</dbReference>
<dbReference type="EMBL" id="FXTY01000002">
    <property type="protein sequence ID" value="SMP11394.1"/>
    <property type="molecule type" value="Genomic_DNA"/>
</dbReference>
<comment type="caution">
    <text evidence="1">The sequence shown here is derived from an EMBL/GenBank/DDBJ whole genome shotgun (WGS) entry which is preliminary data.</text>
</comment>